<keyword evidence="9" id="KW-0255">Endonuclease</keyword>
<dbReference type="InterPro" id="IPR025724">
    <property type="entry name" value="GAG-pre-integrase_dom"/>
</dbReference>
<dbReference type="GO" id="GO:0008233">
    <property type="term" value="F:peptidase activity"/>
    <property type="evidence" value="ECO:0007669"/>
    <property type="project" value="UniProtKB-KW"/>
</dbReference>
<keyword evidence="13" id="KW-0229">DNA integration</keyword>
<evidence type="ECO:0000256" key="17">
    <source>
        <dbReference type="ARBA" id="ARBA00023172"/>
    </source>
</evidence>
<evidence type="ECO:0000256" key="13">
    <source>
        <dbReference type="ARBA" id="ARBA00022908"/>
    </source>
</evidence>
<dbReference type="EMBL" id="KE561071">
    <property type="protein sequence ID" value="EPZ33224.1"/>
    <property type="molecule type" value="Genomic_DNA"/>
</dbReference>
<keyword evidence="8" id="KW-0547">Nucleotide-binding</keyword>
<dbReference type="Pfam" id="PF13976">
    <property type="entry name" value="gag_pre-integrs"/>
    <property type="match status" value="1"/>
</dbReference>
<comment type="catalytic activity">
    <reaction evidence="18">
        <text>DNA(n) + a 2'-deoxyribonucleoside 5'-triphosphate = DNA(n+1) + diphosphate</text>
        <dbReference type="Rhea" id="RHEA:22508"/>
        <dbReference type="Rhea" id="RHEA-COMP:17339"/>
        <dbReference type="Rhea" id="RHEA-COMP:17340"/>
        <dbReference type="ChEBI" id="CHEBI:33019"/>
        <dbReference type="ChEBI" id="CHEBI:61560"/>
        <dbReference type="ChEBI" id="CHEBI:173112"/>
        <dbReference type="EC" id="2.7.7.49"/>
    </reaction>
</comment>
<dbReference type="SUPFAM" id="SSF53098">
    <property type="entry name" value="Ribonuclease H-like"/>
    <property type="match status" value="1"/>
</dbReference>
<dbReference type="Proteomes" id="UP000030755">
    <property type="component" value="Unassembled WGS sequence"/>
</dbReference>
<evidence type="ECO:0000256" key="16">
    <source>
        <dbReference type="ARBA" id="ARBA00023113"/>
    </source>
</evidence>
<dbReference type="InterPro" id="IPR039537">
    <property type="entry name" value="Retrotran_Ty1/copia-like"/>
</dbReference>
<gene>
    <name evidence="22" type="ORF">O9G_001193</name>
</gene>
<dbReference type="OMA" id="SHEALEW"/>
<evidence type="ECO:0000313" key="23">
    <source>
        <dbReference type="Proteomes" id="UP000030755"/>
    </source>
</evidence>
<comment type="function">
    <text evidence="1">The aspartyl protease (PR) mediates the proteolytic cleavages of the Gag and Gag-Pol polyproteins after assembly of the VLP.</text>
</comment>
<keyword evidence="12" id="KW-0460">Magnesium</keyword>
<dbReference type="GO" id="GO:0005524">
    <property type="term" value="F:ATP binding"/>
    <property type="evidence" value="ECO:0007669"/>
    <property type="project" value="UniProtKB-KW"/>
</dbReference>
<evidence type="ECO:0000256" key="2">
    <source>
        <dbReference type="ARBA" id="ARBA00022578"/>
    </source>
</evidence>
<evidence type="ECO:0000256" key="4">
    <source>
        <dbReference type="ARBA" id="ARBA00022670"/>
    </source>
</evidence>
<dbReference type="PANTHER" id="PTHR42648:SF11">
    <property type="entry name" value="TRANSPOSON TY4-P GAG-POL POLYPROTEIN"/>
    <property type="match status" value="1"/>
</dbReference>
<feature type="domain" description="Integrase catalytic" evidence="21">
    <location>
        <begin position="311"/>
        <end position="461"/>
    </location>
</feature>
<protein>
    <submittedName>
        <fullName evidence="22">Integrase, catalytic core domain-containing protein</fullName>
    </submittedName>
</protein>
<evidence type="ECO:0000256" key="3">
    <source>
        <dbReference type="ARBA" id="ARBA00022612"/>
    </source>
</evidence>
<keyword evidence="23" id="KW-1185">Reference proteome</keyword>
<proteinExistence type="predicted"/>
<dbReference type="GO" id="GO:0003887">
    <property type="term" value="F:DNA-directed DNA polymerase activity"/>
    <property type="evidence" value="ECO:0007669"/>
    <property type="project" value="UniProtKB-KW"/>
</dbReference>
<dbReference type="STRING" id="988480.A0A075AXG1"/>
<keyword evidence="5" id="KW-0548">Nucleotidyltransferase</keyword>
<evidence type="ECO:0000256" key="15">
    <source>
        <dbReference type="ARBA" id="ARBA00022932"/>
    </source>
</evidence>
<evidence type="ECO:0000256" key="11">
    <source>
        <dbReference type="ARBA" id="ARBA00022840"/>
    </source>
</evidence>
<evidence type="ECO:0000313" key="22">
    <source>
        <dbReference type="EMBL" id="EPZ33224.1"/>
    </source>
</evidence>
<keyword evidence="16" id="KW-0917">Virion maturation</keyword>
<evidence type="ECO:0000256" key="14">
    <source>
        <dbReference type="ARBA" id="ARBA00022918"/>
    </source>
</evidence>
<evidence type="ECO:0000256" key="18">
    <source>
        <dbReference type="ARBA" id="ARBA00048173"/>
    </source>
</evidence>
<dbReference type="GO" id="GO:0004519">
    <property type="term" value="F:endonuclease activity"/>
    <property type="evidence" value="ECO:0007669"/>
    <property type="project" value="UniProtKB-KW"/>
</dbReference>
<evidence type="ECO:0000256" key="9">
    <source>
        <dbReference type="ARBA" id="ARBA00022759"/>
    </source>
</evidence>
<keyword evidence="2" id="KW-0815">Transposition</keyword>
<evidence type="ECO:0000256" key="7">
    <source>
        <dbReference type="ARBA" id="ARBA00022723"/>
    </source>
</evidence>
<keyword evidence="7" id="KW-0479">Metal-binding</keyword>
<dbReference type="GO" id="GO:0005634">
    <property type="term" value="C:nucleus"/>
    <property type="evidence" value="ECO:0007669"/>
    <property type="project" value="UniProtKB-ARBA"/>
</dbReference>
<keyword evidence="15" id="KW-0808">Transferase</keyword>
<reference evidence="22 23" key="1">
    <citation type="journal article" date="2013" name="Curr. Biol.">
        <title>Shared signatures of parasitism and phylogenomics unite Cryptomycota and microsporidia.</title>
        <authorList>
            <person name="James T.Y."/>
            <person name="Pelin A."/>
            <person name="Bonen L."/>
            <person name="Ahrendt S."/>
            <person name="Sain D."/>
            <person name="Corradi N."/>
            <person name="Stajich J.E."/>
        </authorList>
    </citation>
    <scope>NUCLEOTIDE SEQUENCE [LARGE SCALE GENOMIC DNA]</scope>
    <source>
        <strain evidence="22 23">CSF55</strain>
    </source>
</reference>
<dbReference type="GO" id="GO:0046872">
    <property type="term" value="F:metal ion binding"/>
    <property type="evidence" value="ECO:0007669"/>
    <property type="project" value="UniProtKB-KW"/>
</dbReference>
<dbReference type="Pfam" id="PF00665">
    <property type="entry name" value="rve"/>
    <property type="match status" value="1"/>
</dbReference>
<dbReference type="HOGENOM" id="CLU_001650_20_0_1"/>
<keyword evidence="17" id="KW-0233">DNA recombination</keyword>
<dbReference type="InterPro" id="IPR001584">
    <property type="entry name" value="Integrase_cat-core"/>
</dbReference>
<organism evidence="22 23">
    <name type="scientific">Rozella allomycis (strain CSF55)</name>
    <dbReference type="NCBI Taxonomy" id="988480"/>
    <lineage>
        <taxon>Eukaryota</taxon>
        <taxon>Fungi</taxon>
        <taxon>Fungi incertae sedis</taxon>
        <taxon>Cryptomycota</taxon>
        <taxon>Cryptomycota incertae sedis</taxon>
        <taxon>Rozella</taxon>
    </lineage>
</organism>
<evidence type="ECO:0000256" key="20">
    <source>
        <dbReference type="SAM" id="MobiDB-lite"/>
    </source>
</evidence>
<dbReference type="InterPro" id="IPR012337">
    <property type="entry name" value="RNaseH-like_sf"/>
</dbReference>
<keyword evidence="15" id="KW-0239">DNA-directed DNA polymerase</keyword>
<dbReference type="GO" id="GO:0032196">
    <property type="term" value="P:transposition"/>
    <property type="evidence" value="ECO:0007669"/>
    <property type="project" value="UniProtKB-KW"/>
</dbReference>
<dbReference type="PROSITE" id="PS50994">
    <property type="entry name" value="INTEGRASE"/>
    <property type="match status" value="1"/>
</dbReference>
<evidence type="ECO:0000259" key="21">
    <source>
        <dbReference type="PROSITE" id="PS50994"/>
    </source>
</evidence>
<dbReference type="GO" id="GO:0006508">
    <property type="term" value="P:proteolysis"/>
    <property type="evidence" value="ECO:0007669"/>
    <property type="project" value="UniProtKB-KW"/>
</dbReference>
<evidence type="ECO:0000256" key="19">
    <source>
        <dbReference type="ARBA" id="ARBA00049244"/>
    </source>
</evidence>
<evidence type="ECO:0000256" key="6">
    <source>
        <dbReference type="ARBA" id="ARBA00022722"/>
    </source>
</evidence>
<keyword evidence="10" id="KW-0378">Hydrolase</keyword>
<evidence type="ECO:0000256" key="5">
    <source>
        <dbReference type="ARBA" id="ARBA00022695"/>
    </source>
</evidence>
<evidence type="ECO:0000256" key="12">
    <source>
        <dbReference type="ARBA" id="ARBA00022842"/>
    </source>
</evidence>
<comment type="catalytic activity">
    <reaction evidence="19">
        <text>DNA(n) + a 2'-deoxyribonucleoside 5'-triphosphate = DNA(n+1) + diphosphate</text>
        <dbReference type="Rhea" id="RHEA:22508"/>
        <dbReference type="Rhea" id="RHEA-COMP:17339"/>
        <dbReference type="Rhea" id="RHEA-COMP:17340"/>
        <dbReference type="ChEBI" id="CHEBI:33019"/>
        <dbReference type="ChEBI" id="CHEBI:61560"/>
        <dbReference type="ChEBI" id="CHEBI:173112"/>
        <dbReference type="EC" id="2.7.7.7"/>
    </reaction>
</comment>
<dbReference type="InterPro" id="IPR036397">
    <property type="entry name" value="RNaseH_sf"/>
</dbReference>
<keyword evidence="4" id="KW-0645">Protease</keyword>
<keyword evidence="3" id="KW-1188">Viral release from host cell</keyword>
<evidence type="ECO:0000256" key="1">
    <source>
        <dbReference type="ARBA" id="ARBA00002180"/>
    </source>
</evidence>
<dbReference type="InterPro" id="IPR054722">
    <property type="entry name" value="PolX-like_BBD"/>
</dbReference>
<dbReference type="GO" id="GO:0003964">
    <property type="term" value="F:RNA-directed DNA polymerase activity"/>
    <property type="evidence" value="ECO:0007669"/>
    <property type="project" value="UniProtKB-KW"/>
</dbReference>
<dbReference type="AlphaFoldDB" id="A0A075AXG1"/>
<dbReference type="GO" id="GO:0015074">
    <property type="term" value="P:DNA integration"/>
    <property type="evidence" value="ECO:0007669"/>
    <property type="project" value="UniProtKB-KW"/>
</dbReference>
<name>A0A075AXG1_ROZAC</name>
<keyword evidence="14" id="KW-0695">RNA-directed DNA polymerase</keyword>
<dbReference type="Pfam" id="PF22936">
    <property type="entry name" value="Pol_BBD"/>
    <property type="match status" value="1"/>
</dbReference>
<keyword evidence="6" id="KW-0540">Nuclease</keyword>
<evidence type="ECO:0000256" key="8">
    <source>
        <dbReference type="ARBA" id="ARBA00022741"/>
    </source>
</evidence>
<sequence>MLQQLIQEESARQATRMKTEARSGNEELALQVRGSQRTPGRVKKNGGGGQDNSRELNGNNQVNQMRRKQFEKRKCYSCGSIERLIRDCPDKQGRRRSQNDDGQEVALMAVQNQSNKKYDWIIDSGASSHMTSNLDVFTKLDRNMKTNIFIADERQLDVEGVGEAEIVVEDGEGTFSKLKLLNVYYSPNLQHNLLSISKRMNQPNIDVEFQKVCCIIKKRGQPMAMAEKINSLYILKTFPKVEANSEGFVATEETNIMKETDEWHFKLGHINEDYLRYISKHKMVIGIPEFERDEKMSHCDICAENKSKRTVNRTPLRRRTTIGQLVHVDLVGPMEVLTPSKKKYMLTMVDDYSRKTFILLLEKESDAVKHMLEVFNIIETQAKTKIHNVKSDNGGEFGNETFENYCYEIGIQHVTTDSYSPEMNGVVERQNGIVVAMIRCLLRHANLPKCFWGEMAMTAAY</sequence>
<keyword evidence="11" id="KW-0067">ATP-binding</keyword>
<accession>A0A075AXG1</accession>
<dbReference type="GO" id="GO:0006310">
    <property type="term" value="P:DNA recombination"/>
    <property type="evidence" value="ECO:0007669"/>
    <property type="project" value="UniProtKB-KW"/>
</dbReference>
<feature type="region of interest" description="Disordered" evidence="20">
    <location>
        <begin position="32"/>
        <end position="63"/>
    </location>
</feature>
<dbReference type="PANTHER" id="PTHR42648">
    <property type="entry name" value="TRANSPOSASE, PUTATIVE-RELATED"/>
    <property type="match status" value="1"/>
</dbReference>
<dbReference type="OrthoDB" id="7691805at2759"/>
<evidence type="ECO:0000256" key="10">
    <source>
        <dbReference type="ARBA" id="ARBA00022801"/>
    </source>
</evidence>
<dbReference type="GO" id="GO:0003676">
    <property type="term" value="F:nucleic acid binding"/>
    <property type="evidence" value="ECO:0007669"/>
    <property type="project" value="InterPro"/>
</dbReference>
<dbReference type="Gene3D" id="3.30.420.10">
    <property type="entry name" value="Ribonuclease H-like superfamily/Ribonuclease H"/>
    <property type="match status" value="1"/>
</dbReference>